<keyword evidence="2" id="KW-1185">Reference proteome</keyword>
<evidence type="ECO:0000313" key="2">
    <source>
        <dbReference type="Proteomes" id="UP001372526"/>
    </source>
</evidence>
<gene>
    <name evidence="1" type="ORF">WAZ07_16830</name>
</gene>
<comment type="caution">
    <text evidence="1">The sequence shown here is derived from an EMBL/GenBank/DDBJ whole genome shotgun (WGS) entry which is preliminary data.</text>
</comment>
<reference evidence="1 2" key="1">
    <citation type="submission" date="2024-01" db="EMBL/GenBank/DDBJ databases">
        <title>Seven novel Bacillus-like species.</title>
        <authorList>
            <person name="Liu G."/>
        </authorList>
    </citation>
    <scope>NUCLEOTIDE SEQUENCE [LARGE SCALE GENOMIC DNA]</scope>
    <source>
        <strain evidence="1 2">FJAT-51639</strain>
    </source>
</reference>
<accession>A0ABU8FJS5</accession>
<organism evidence="1 2">
    <name type="scientific">Bacillus bruguierae</name>
    <dbReference type="NCBI Taxonomy" id="3127667"/>
    <lineage>
        <taxon>Bacteria</taxon>
        <taxon>Bacillati</taxon>
        <taxon>Bacillota</taxon>
        <taxon>Bacilli</taxon>
        <taxon>Bacillales</taxon>
        <taxon>Bacillaceae</taxon>
        <taxon>Bacillus</taxon>
    </lineage>
</organism>
<dbReference type="Proteomes" id="UP001372526">
    <property type="component" value="Unassembled WGS sequence"/>
</dbReference>
<protein>
    <submittedName>
        <fullName evidence="1">Uncharacterized protein</fullName>
    </submittedName>
</protein>
<evidence type="ECO:0000313" key="1">
    <source>
        <dbReference type="EMBL" id="MEI4802945.1"/>
    </source>
</evidence>
<sequence>MNLTEALNQLDKSAIICIAKELKLMNEKDPFSKHWLISSIVSKLKDINQLRQLVFPYISSEVQQELIFSSFGNRVLSAVSIQELSRFGLVVDEKIPSDIQKLMREEGRTYLIKIFPHETANVVYTPFLKCMLFFSYVVKVQKFECKLSKKDRFVREVLQNLFFTKEDRAWIYKFLDYFVRSGILHKQDSKYSLDEEGLLVWKRRDMFTSLKRFYQKLSPNFSVSCLQSVGQYQQDPEEWIDLNILSFENTGYRFAIQYGLIEQIEKESRNFARLTPEGWCLAKGISHPSWNENSLIISAGFELFVPYNFDPFLIMEIGCTLSLKDSGFFLVYDLMSLQEEQKHFVCGDNCQISHAILNKSLYIPDVVRYDLEQFSS</sequence>
<dbReference type="EMBL" id="JBAWSX010000010">
    <property type="protein sequence ID" value="MEI4802945.1"/>
    <property type="molecule type" value="Genomic_DNA"/>
</dbReference>
<dbReference type="RefSeq" id="WP_336473385.1">
    <property type="nucleotide sequence ID" value="NZ_JBAWSX010000010.1"/>
</dbReference>
<proteinExistence type="predicted"/>
<name>A0ABU8FJS5_9BACI</name>